<dbReference type="Pfam" id="PF00329">
    <property type="entry name" value="Complex1_30kDa"/>
    <property type="match status" value="1"/>
</dbReference>
<dbReference type="InterPro" id="IPR001268">
    <property type="entry name" value="NADH_UbQ_OxRdtase_30kDa_su"/>
</dbReference>
<reference evidence="2 3" key="1">
    <citation type="submission" date="2016-12" db="EMBL/GenBank/DDBJ databases">
        <authorList>
            <person name="Song W.-J."/>
            <person name="Kurnit D.M."/>
        </authorList>
    </citation>
    <scope>NUCLEOTIDE SEQUENCE [LARGE SCALE GENOMIC DNA]</scope>
    <source>
        <strain evidence="2 3">DSM 11393</strain>
    </source>
</reference>
<evidence type="ECO:0000313" key="2">
    <source>
        <dbReference type="EMBL" id="SHN52268.1"/>
    </source>
</evidence>
<dbReference type="Gene3D" id="3.30.460.80">
    <property type="entry name" value="NADH:ubiquinone oxidoreductase, 30kDa subunit"/>
    <property type="match status" value="1"/>
</dbReference>
<evidence type="ECO:0000259" key="1">
    <source>
        <dbReference type="Pfam" id="PF00329"/>
    </source>
</evidence>
<accession>A0A1M7S1A6</accession>
<keyword evidence="3" id="KW-1185">Reference proteome</keyword>
<protein>
    <submittedName>
        <fullName evidence="2">NADH dehydrogenase subunit C</fullName>
    </submittedName>
</protein>
<name>A0A1M7S1A6_9BACT</name>
<feature type="domain" description="NADH:ubiquinone oxidoreductase 30kDa subunit" evidence="1">
    <location>
        <begin position="37"/>
        <end position="141"/>
    </location>
</feature>
<dbReference type="STRING" id="1121455.SAMN02745728_00443"/>
<dbReference type="AlphaFoldDB" id="A0A1M7S1A6"/>
<dbReference type="InterPro" id="IPR037232">
    <property type="entry name" value="NADH_quin_OxRdtase_su_C/D-like"/>
</dbReference>
<evidence type="ECO:0000313" key="3">
    <source>
        <dbReference type="Proteomes" id="UP000186469"/>
    </source>
</evidence>
<dbReference type="SUPFAM" id="SSF143243">
    <property type="entry name" value="Nqo5-like"/>
    <property type="match status" value="1"/>
</dbReference>
<proteinExistence type="predicted"/>
<organism evidence="2 3">
    <name type="scientific">Desulfovibrio litoralis DSM 11393</name>
    <dbReference type="NCBI Taxonomy" id="1121455"/>
    <lineage>
        <taxon>Bacteria</taxon>
        <taxon>Pseudomonadati</taxon>
        <taxon>Thermodesulfobacteriota</taxon>
        <taxon>Desulfovibrionia</taxon>
        <taxon>Desulfovibrionales</taxon>
        <taxon>Desulfovibrionaceae</taxon>
        <taxon>Desulfovibrio</taxon>
    </lineage>
</organism>
<gene>
    <name evidence="2" type="ORF">SAMN02745728_00443</name>
</gene>
<sequence length="203" mass="23282">MNKEQLDEKIFELLKKYASWTNDEKENIFGWLNLESPDKIEPLAQMLASCSARLCTITAYSVKRNDQNKRLAIAYHFVVGNFTFTVTAPLYSDDNAETLPVPSITPWFQNADWNEREFKEMYNINIINHPNPKRLFLDERLDAGIMDQLVPFSALSNSANTKDLWEKIMSSNAAQKMAYEKAIVTAVLPQVIEPKFTPVKKDA</sequence>
<dbReference type="Proteomes" id="UP000186469">
    <property type="component" value="Unassembled WGS sequence"/>
</dbReference>
<dbReference type="EMBL" id="FRDI01000002">
    <property type="protein sequence ID" value="SHN52268.1"/>
    <property type="molecule type" value="Genomic_DNA"/>
</dbReference>
<dbReference type="GO" id="GO:0008137">
    <property type="term" value="F:NADH dehydrogenase (ubiquinone) activity"/>
    <property type="evidence" value="ECO:0007669"/>
    <property type="project" value="InterPro"/>
</dbReference>